<dbReference type="InterPro" id="IPR020849">
    <property type="entry name" value="Small_GTPase_Ras-type"/>
</dbReference>
<sequence length="188" mass="21883">MNQTITVKIAVLGLPGVGKSNLVNQILSRGFFHNYDPFIEDTFQYSCCVDNELHLVYISDSGAEDGLSFLCQNPLEEFNCFILVFSIVDLDSFLYLKKAINYIYYQKNTEEVPILIVGNKIDLIDQRKVLFENALEFSNSNNCLYWEISTKNQENCNECLIQILRENRKFPTNCYCEIYEKENKCEIF</sequence>
<dbReference type="Gene3D" id="3.40.50.300">
    <property type="entry name" value="P-loop containing nucleotide triphosphate hydrolases"/>
    <property type="match status" value="1"/>
</dbReference>
<dbReference type="InterPro" id="IPR001806">
    <property type="entry name" value="Small_GTPase"/>
</dbReference>
<comment type="caution">
    <text evidence="3">The sequence shown here is derived from an EMBL/GenBank/DDBJ whole genome shotgun (WGS) entry which is preliminary data.</text>
</comment>
<dbReference type="InterPro" id="IPR005225">
    <property type="entry name" value="Small_GTP-bd"/>
</dbReference>
<dbReference type="PRINTS" id="PR00449">
    <property type="entry name" value="RASTRNSFRMNG"/>
</dbReference>
<dbReference type="Proteomes" id="UP001149090">
    <property type="component" value="Unassembled WGS sequence"/>
</dbReference>
<dbReference type="GO" id="GO:0003924">
    <property type="term" value="F:GTPase activity"/>
    <property type="evidence" value="ECO:0007669"/>
    <property type="project" value="InterPro"/>
</dbReference>
<accession>A0A9Q0LMB1</accession>
<name>A0A9Q0LMB1_ANAIG</name>
<organism evidence="3 4">
    <name type="scientific">Anaeramoeba ignava</name>
    <name type="common">Anaerobic marine amoeba</name>
    <dbReference type="NCBI Taxonomy" id="1746090"/>
    <lineage>
        <taxon>Eukaryota</taxon>
        <taxon>Metamonada</taxon>
        <taxon>Anaeramoebidae</taxon>
        <taxon>Anaeramoeba</taxon>
    </lineage>
</organism>
<dbReference type="GO" id="GO:0016020">
    <property type="term" value="C:membrane"/>
    <property type="evidence" value="ECO:0007669"/>
    <property type="project" value="InterPro"/>
</dbReference>
<keyword evidence="1" id="KW-0547">Nucleotide-binding</keyword>
<dbReference type="OrthoDB" id="5239715at2759"/>
<dbReference type="SUPFAM" id="SSF52540">
    <property type="entry name" value="P-loop containing nucleoside triphosphate hydrolases"/>
    <property type="match status" value="1"/>
</dbReference>
<reference evidence="3" key="1">
    <citation type="submission" date="2022-10" db="EMBL/GenBank/DDBJ databases">
        <title>Novel sulphate-reducing endosymbionts in the free-living metamonad Anaeramoeba.</title>
        <authorList>
            <person name="Jerlstrom-Hultqvist J."/>
            <person name="Cepicka I."/>
            <person name="Gallot-Lavallee L."/>
            <person name="Salas-Leiva D."/>
            <person name="Curtis B.A."/>
            <person name="Zahonova K."/>
            <person name="Pipaliya S."/>
            <person name="Dacks J."/>
            <person name="Roger A.J."/>
        </authorList>
    </citation>
    <scope>NUCLEOTIDE SEQUENCE</scope>
    <source>
        <strain evidence="3">BMAN</strain>
    </source>
</reference>
<gene>
    <name evidence="3" type="ORF">M0811_08309</name>
</gene>
<evidence type="ECO:0000256" key="2">
    <source>
        <dbReference type="ARBA" id="ARBA00023134"/>
    </source>
</evidence>
<dbReference type="SMART" id="SM00175">
    <property type="entry name" value="RAB"/>
    <property type="match status" value="1"/>
</dbReference>
<dbReference type="PROSITE" id="PS51419">
    <property type="entry name" value="RAB"/>
    <property type="match status" value="1"/>
</dbReference>
<keyword evidence="2" id="KW-0342">GTP-binding</keyword>
<dbReference type="AlphaFoldDB" id="A0A9Q0LMB1"/>
<evidence type="ECO:0000256" key="1">
    <source>
        <dbReference type="ARBA" id="ARBA00022741"/>
    </source>
</evidence>
<dbReference type="PROSITE" id="PS51421">
    <property type="entry name" value="RAS"/>
    <property type="match status" value="1"/>
</dbReference>
<dbReference type="PANTHER" id="PTHR24070">
    <property type="entry name" value="RAS, DI-RAS, AND RHEB FAMILY MEMBERS OF SMALL GTPASE SUPERFAMILY"/>
    <property type="match status" value="1"/>
</dbReference>
<protein>
    <submittedName>
        <fullName evidence="3">Ras-like protein</fullName>
    </submittedName>
</protein>
<keyword evidence="4" id="KW-1185">Reference proteome</keyword>
<proteinExistence type="predicted"/>
<evidence type="ECO:0000313" key="4">
    <source>
        <dbReference type="Proteomes" id="UP001149090"/>
    </source>
</evidence>
<dbReference type="NCBIfam" id="TIGR00231">
    <property type="entry name" value="small_GTP"/>
    <property type="match status" value="1"/>
</dbReference>
<dbReference type="EMBL" id="JAPDFW010000072">
    <property type="protein sequence ID" value="KAJ5073745.1"/>
    <property type="molecule type" value="Genomic_DNA"/>
</dbReference>
<dbReference type="SMART" id="SM00173">
    <property type="entry name" value="RAS"/>
    <property type="match status" value="1"/>
</dbReference>
<dbReference type="GO" id="GO:0005525">
    <property type="term" value="F:GTP binding"/>
    <property type="evidence" value="ECO:0007669"/>
    <property type="project" value="UniProtKB-KW"/>
</dbReference>
<evidence type="ECO:0000313" key="3">
    <source>
        <dbReference type="EMBL" id="KAJ5073745.1"/>
    </source>
</evidence>
<dbReference type="InterPro" id="IPR027417">
    <property type="entry name" value="P-loop_NTPase"/>
</dbReference>
<dbReference type="Pfam" id="PF00071">
    <property type="entry name" value="Ras"/>
    <property type="match status" value="1"/>
</dbReference>
<dbReference type="GO" id="GO:0007165">
    <property type="term" value="P:signal transduction"/>
    <property type="evidence" value="ECO:0007669"/>
    <property type="project" value="InterPro"/>
</dbReference>